<keyword evidence="4" id="KW-1185">Reference proteome</keyword>
<proteinExistence type="predicted"/>
<name>A0A841AMB4_9MICO</name>
<dbReference type="Pfam" id="PF09851">
    <property type="entry name" value="SHOCT"/>
    <property type="match status" value="1"/>
</dbReference>
<comment type="caution">
    <text evidence="3">The sequence shown here is derived from an EMBL/GenBank/DDBJ whole genome shotgun (WGS) entry which is preliminary data.</text>
</comment>
<dbReference type="InterPro" id="IPR018649">
    <property type="entry name" value="SHOCT"/>
</dbReference>
<gene>
    <name evidence="3" type="ORF">HD599_001797</name>
</gene>
<dbReference type="EMBL" id="JACHMJ010000001">
    <property type="protein sequence ID" value="MBB5843474.1"/>
    <property type="molecule type" value="Genomic_DNA"/>
</dbReference>
<evidence type="ECO:0000256" key="1">
    <source>
        <dbReference type="SAM" id="MobiDB-lite"/>
    </source>
</evidence>
<dbReference type="RefSeq" id="WP_184236264.1">
    <property type="nucleotide sequence ID" value="NZ_JACHMJ010000001.1"/>
</dbReference>
<protein>
    <recommendedName>
        <fullName evidence="2">SHOCT domain-containing protein</fullName>
    </recommendedName>
</protein>
<evidence type="ECO:0000313" key="4">
    <source>
        <dbReference type="Proteomes" id="UP000536685"/>
    </source>
</evidence>
<dbReference type="Proteomes" id="UP000536685">
    <property type="component" value="Unassembled WGS sequence"/>
</dbReference>
<evidence type="ECO:0000313" key="3">
    <source>
        <dbReference type="EMBL" id="MBB5843474.1"/>
    </source>
</evidence>
<organism evidence="3 4">
    <name type="scientific">Conyzicola lurida</name>
    <dbReference type="NCBI Taxonomy" id="1172621"/>
    <lineage>
        <taxon>Bacteria</taxon>
        <taxon>Bacillati</taxon>
        <taxon>Actinomycetota</taxon>
        <taxon>Actinomycetes</taxon>
        <taxon>Micrococcales</taxon>
        <taxon>Microbacteriaceae</taxon>
        <taxon>Conyzicola</taxon>
    </lineage>
</organism>
<dbReference type="AlphaFoldDB" id="A0A841AMB4"/>
<feature type="domain" description="SHOCT" evidence="2">
    <location>
        <begin position="69"/>
        <end position="95"/>
    </location>
</feature>
<evidence type="ECO:0000259" key="2">
    <source>
        <dbReference type="Pfam" id="PF09851"/>
    </source>
</evidence>
<feature type="region of interest" description="Disordered" evidence="1">
    <location>
        <begin position="35"/>
        <end position="69"/>
    </location>
</feature>
<sequence>MPLFRRFGRPGLLDTVIPTDVIGGTATMTAQALSRGTGAGSRVMNAPSGTHDQTGRPRLPQTGETVTSQLSTLTSLRQAGAISDEEFAAAKRRVLAS</sequence>
<reference evidence="3 4" key="1">
    <citation type="submission" date="2020-08" db="EMBL/GenBank/DDBJ databases">
        <title>Sequencing the genomes of 1000 actinobacteria strains.</title>
        <authorList>
            <person name="Klenk H.-P."/>
        </authorList>
    </citation>
    <scope>NUCLEOTIDE SEQUENCE [LARGE SCALE GENOMIC DNA]</scope>
    <source>
        <strain evidence="3 4">DSM 105784</strain>
    </source>
</reference>
<accession>A0A841AMB4</accession>